<dbReference type="PROSITE" id="PS50076">
    <property type="entry name" value="DNAJ_2"/>
    <property type="match status" value="1"/>
</dbReference>
<dbReference type="PANTHER" id="PTHR45188:SF2">
    <property type="entry name" value="DNAJ HOMOLOG SUBFAMILY C MEMBER 7"/>
    <property type="match status" value="1"/>
</dbReference>
<evidence type="ECO:0000259" key="6">
    <source>
        <dbReference type="PROSITE" id="PS50076"/>
    </source>
</evidence>
<evidence type="ECO:0000256" key="2">
    <source>
        <dbReference type="ARBA" id="ARBA00022803"/>
    </source>
</evidence>
<dbReference type="Pfam" id="PF07719">
    <property type="entry name" value="TPR_2"/>
    <property type="match status" value="1"/>
</dbReference>
<feature type="chain" id="PRO_5002245855" description="J domain-containing protein" evidence="5">
    <location>
        <begin position="21"/>
        <end position="508"/>
    </location>
</feature>
<accession>A0A0D2KQD7</accession>
<dbReference type="EMBL" id="KK102410">
    <property type="protein sequence ID" value="KIY97833.1"/>
    <property type="molecule type" value="Genomic_DNA"/>
</dbReference>
<keyword evidence="2 3" id="KW-0802">TPR repeat</keyword>
<dbReference type="InterPro" id="IPR013105">
    <property type="entry name" value="TPR_2"/>
</dbReference>
<dbReference type="SUPFAM" id="SSF48452">
    <property type="entry name" value="TPR-like"/>
    <property type="match status" value="2"/>
</dbReference>
<dbReference type="PROSITE" id="PS00636">
    <property type="entry name" value="DNAJ_1"/>
    <property type="match status" value="1"/>
</dbReference>
<dbReference type="InterPro" id="IPR001623">
    <property type="entry name" value="DnaJ_domain"/>
</dbReference>
<dbReference type="SMART" id="SM00271">
    <property type="entry name" value="DnaJ"/>
    <property type="match status" value="1"/>
</dbReference>
<sequence>MATPLLLPLWLLAAAGAAASAPDAAALLREGDASFGRGEFSSSIRHYTDAIDADPAQALFYTKRAAAYMSLRQHSAALRDLDAAIEKDGAFTAGYLHRGKLQRQLCNIAAARSDLEQVIRIKAGHKAAVKELEAVAALEAAMGMLERLDSQGPEAARRAIAMVLEAAPDCTRAQVAEAQLEFAAKNYEQVIASTGRLLKASPGHLEALVLRGRSYLYLNDHDLAKRHFGEALKYDPDHTPARKARGAGRRGVGRASLQCTPLKPPLPSRNPPPSLQEFNKVKDLDRRRQRAARAEEESNWSEAEAQLQGALAVDPAHTKAATELHYSLCRVRRNMRQYKEARESCETVLALEAGHRGATTDIVHILFDLEEFQEASNRAKAAATAHQGDGEYAQLYREAEKRLKMSQRKDYYKILGVDKQADIRDIKKAYKKMAITYHPDKAPLAEKAAYEDKFKEVAEAYEVLKDDDKRGAYDRGEDLEQAGFGPGGPGGFHNFQHAGGGFTFTFQM</sequence>
<dbReference type="OrthoDB" id="10250354at2759"/>
<dbReference type="KEGG" id="mng:MNEG_10130"/>
<evidence type="ECO:0000256" key="5">
    <source>
        <dbReference type="SAM" id="SignalP"/>
    </source>
</evidence>
<dbReference type="Gene3D" id="1.10.287.110">
    <property type="entry name" value="DnaJ domain"/>
    <property type="match status" value="1"/>
</dbReference>
<evidence type="ECO:0000256" key="4">
    <source>
        <dbReference type="SAM" id="MobiDB-lite"/>
    </source>
</evidence>
<evidence type="ECO:0000256" key="1">
    <source>
        <dbReference type="ARBA" id="ARBA00022737"/>
    </source>
</evidence>
<dbReference type="InterPro" id="IPR036869">
    <property type="entry name" value="J_dom_sf"/>
</dbReference>
<name>A0A0D2KQD7_9CHLO</name>
<protein>
    <recommendedName>
        <fullName evidence="6">J domain-containing protein</fullName>
    </recommendedName>
</protein>
<dbReference type="Proteomes" id="UP000054498">
    <property type="component" value="Unassembled WGS sequence"/>
</dbReference>
<dbReference type="SUPFAM" id="SSF46565">
    <property type="entry name" value="Chaperone J-domain"/>
    <property type="match status" value="1"/>
</dbReference>
<feature type="compositionally biased region" description="Basic residues" evidence="4">
    <location>
        <begin position="241"/>
        <end position="252"/>
    </location>
</feature>
<feature type="repeat" description="TPR" evidence="3">
    <location>
        <begin position="205"/>
        <end position="238"/>
    </location>
</feature>
<feature type="compositionally biased region" description="Basic and acidic residues" evidence="4">
    <location>
        <begin position="279"/>
        <end position="296"/>
    </location>
</feature>
<feature type="repeat" description="TPR" evidence="3">
    <location>
        <begin position="24"/>
        <end position="57"/>
    </location>
</feature>
<dbReference type="InterPro" id="IPR011990">
    <property type="entry name" value="TPR-like_helical_dom_sf"/>
</dbReference>
<dbReference type="GeneID" id="25727262"/>
<proteinExistence type="predicted"/>
<dbReference type="AlphaFoldDB" id="A0A0D2KQD7"/>
<evidence type="ECO:0000256" key="3">
    <source>
        <dbReference type="PROSITE-ProRule" id="PRU00339"/>
    </source>
</evidence>
<dbReference type="STRING" id="145388.A0A0D2KQD7"/>
<feature type="signal peptide" evidence="5">
    <location>
        <begin position="1"/>
        <end position="20"/>
    </location>
</feature>
<keyword evidence="5" id="KW-0732">Signal</keyword>
<reference evidence="7 8" key="1">
    <citation type="journal article" date="2013" name="BMC Genomics">
        <title>Reconstruction of the lipid metabolism for the microalga Monoraphidium neglectum from its genome sequence reveals characteristics suitable for biofuel production.</title>
        <authorList>
            <person name="Bogen C."/>
            <person name="Al-Dilaimi A."/>
            <person name="Albersmeier A."/>
            <person name="Wichmann J."/>
            <person name="Grundmann M."/>
            <person name="Rupp O."/>
            <person name="Lauersen K.J."/>
            <person name="Blifernez-Klassen O."/>
            <person name="Kalinowski J."/>
            <person name="Goesmann A."/>
            <person name="Mussgnug J.H."/>
            <person name="Kruse O."/>
        </authorList>
    </citation>
    <scope>NUCLEOTIDE SEQUENCE [LARGE SCALE GENOMIC DNA]</scope>
    <source>
        <strain evidence="7 8">SAG 48.87</strain>
    </source>
</reference>
<gene>
    <name evidence="7" type="ORF">MNEG_10130</name>
</gene>
<evidence type="ECO:0000313" key="7">
    <source>
        <dbReference type="EMBL" id="KIY97833.1"/>
    </source>
</evidence>
<dbReference type="InterPro" id="IPR019734">
    <property type="entry name" value="TPR_rpt"/>
</dbReference>
<dbReference type="Gene3D" id="1.25.40.10">
    <property type="entry name" value="Tetratricopeptide repeat domain"/>
    <property type="match status" value="1"/>
</dbReference>
<organism evidence="7 8">
    <name type="scientific">Monoraphidium neglectum</name>
    <dbReference type="NCBI Taxonomy" id="145388"/>
    <lineage>
        <taxon>Eukaryota</taxon>
        <taxon>Viridiplantae</taxon>
        <taxon>Chlorophyta</taxon>
        <taxon>core chlorophytes</taxon>
        <taxon>Chlorophyceae</taxon>
        <taxon>CS clade</taxon>
        <taxon>Sphaeropleales</taxon>
        <taxon>Selenastraceae</taxon>
        <taxon>Monoraphidium</taxon>
    </lineage>
</organism>
<feature type="compositionally biased region" description="Pro residues" evidence="4">
    <location>
        <begin position="262"/>
        <end position="274"/>
    </location>
</feature>
<dbReference type="CDD" id="cd06257">
    <property type="entry name" value="DnaJ"/>
    <property type="match status" value="1"/>
</dbReference>
<feature type="domain" description="J" evidence="6">
    <location>
        <begin position="410"/>
        <end position="477"/>
    </location>
</feature>
<dbReference type="SMART" id="SM00028">
    <property type="entry name" value="TPR"/>
    <property type="match status" value="6"/>
</dbReference>
<keyword evidence="1" id="KW-0677">Repeat</keyword>
<keyword evidence="8" id="KW-1185">Reference proteome</keyword>
<dbReference type="Pfam" id="PF00226">
    <property type="entry name" value="DnaJ"/>
    <property type="match status" value="1"/>
</dbReference>
<dbReference type="PROSITE" id="PS50005">
    <property type="entry name" value="TPR"/>
    <property type="match status" value="2"/>
</dbReference>
<dbReference type="PRINTS" id="PR00625">
    <property type="entry name" value="JDOMAIN"/>
</dbReference>
<dbReference type="InterPro" id="IPR018253">
    <property type="entry name" value="DnaJ_domain_CS"/>
</dbReference>
<dbReference type="RefSeq" id="XP_013896853.1">
    <property type="nucleotide sequence ID" value="XM_014041399.1"/>
</dbReference>
<feature type="region of interest" description="Disordered" evidence="4">
    <location>
        <begin position="233"/>
        <end position="301"/>
    </location>
</feature>
<dbReference type="PANTHER" id="PTHR45188">
    <property type="entry name" value="DNAJ PROTEIN P58IPK HOMOLOG"/>
    <property type="match status" value="1"/>
</dbReference>
<evidence type="ECO:0000313" key="8">
    <source>
        <dbReference type="Proteomes" id="UP000054498"/>
    </source>
</evidence>